<protein>
    <submittedName>
        <fullName evidence="2">Uncharacterized protein</fullName>
    </submittedName>
</protein>
<name>A0A2P5F2X1_TREOI</name>
<proteinExistence type="predicted"/>
<dbReference type="AlphaFoldDB" id="A0A2P5F2X1"/>
<keyword evidence="3" id="KW-1185">Reference proteome</keyword>
<accession>A0A2P5F2X1</accession>
<comment type="caution">
    <text evidence="2">The sequence shown here is derived from an EMBL/GenBank/DDBJ whole genome shotgun (WGS) entry which is preliminary data.</text>
</comment>
<gene>
    <name evidence="2" type="ORF">TorRG33x02_119620</name>
</gene>
<dbReference type="EMBL" id="JXTC01000068">
    <property type="protein sequence ID" value="PON92143.1"/>
    <property type="molecule type" value="Genomic_DNA"/>
</dbReference>
<dbReference type="Proteomes" id="UP000237000">
    <property type="component" value="Unassembled WGS sequence"/>
</dbReference>
<reference evidence="3" key="1">
    <citation type="submission" date="2016-06" db="EMBL/GenBank/DDBJ databases">
        <title>Parallel loss of symbiosis genes in relatives of nitrogen-fixing non-legume Parasponia.</title>
        <authorList>
            <person name="Van Velzen R."/>
            <person name="Holmer R."/>
            <person name="Bu F."/>
            <person name="Rutten L."/>
            <person name="Van Zeijl A."/>
            <person name="Liu W."/>
            <person name="Santuari L."/>
            <person name="Cao Q."/>
            <person name="Sharma T."/>
            <person name="Shen D."/>
            <person name="Roswanjaya Y."/>
            <person name="Wardhani T."/>
            <person name="Kalhor M.S."/>
            <person name="Jansen J."/>
            <person name="Van den Hoogen J."/>
            <person name="Gungor B."/>
            <person name="Hartog M."/>
            <person name="Hontelez J."/>
            <person name="Verver J."/>
            <person name="Yang W.-C."/>
            <person name="Schijlen E."/>
            <person name="Repin R."/>
            <person name="Schilthuizen M."/>
            <person name="Schranz E."/>
            <person name="Heidstra R."/>
            <person name="Miyata K."/>
            <person name="Fedorova E."/>
            <person name="Kohlen W."/>
            <person name="Bisseling T."/>
            <person name="Smit S."/>
            <person name="Geurts R."/>
        </authorList>
    </citation>
    <scope>NUCLEOTIDE SEQUENCE [LARGE SCALE GENOMIC DNA]</scope>
    <source>
        <strain evidence="3">cv. RG33-2</strain>
    </source>
</reference>
<dbReference type="InParanoid" id="A0A2P5F2X1"/>
<feature type="region of interest" description="Disordered" evidence="1">
    <location>
        <begin position="198"/>
        <end position="223"/>
    </location>
</feature>
<dbReference type="OrthoDB" id="10375847at2759"/>
<evidence type="ECO:0000313" key="2">
    <source>
        <dbReference type="EMBL" id="PON92143.1"/>
    </source>
</evidence>
<sequence length="223" mass="24680">MKRDIEFLTDFADFLHRLNHADLVVDRHDRNQARSGPNRRPELLEVHEAIGADREVRDLETLLLEMATGVEDALVLGLGGDHVALLLLVEVHDALDGDVVALGGAGGEDDLLRRRADEIGHLGARGLHRLVRLPPVHVGPGVRVSVLGHIKGQHGVENPRVDRRRGLHIQIERSPGDSHPFHCDPIWVLKGFRRRSNGGRRRGGIGPYRREDRGGSLQGLAEI</sequence>
<evidence type="ECO:0000256" key="1">
    <source>
        <dbReference type="SAM" id="MobiDB-lite"/>
    </source>
</evidence>
<evidence type="ECO:0000313" key="3">
    <source>
        <dbReference type="Proteomes" id="UP000237000"/>
    </source>
</evidence>
<organism evidence="2 3">
    <name type="scientific">Trema orientale</name>
    <name type="common">Charcoal tree</name>
    <name type="synonym">Celtis orientalis</name>
    <dbReference type="NCBI Taxonomy" id="63057"/>
    <lineage>
        <taxon>Eukaryota</taxon>
        <taxon>Viridiplantae</taxon>
        <taxon>Streptophyta</taxon>
        <taxon>Embryophyta</taxon>
        <taxon>Tracheophyta</taxon>
        <taxon>Spermatophyta</taxon>
        <taxon>Magnoliopsida</taxon>
        <taxon>eudicotyledons</taxon>
        <taxon>Gunneridae</taxon>
        <taxon>Pentapetalae</taxon>
        <taxon>rosids</taxon>
        <taxon>fabids</taxon>
        <taxon>Rosales</taxon>
        <taxon>Cannabaceae</taxon>
        <taxon>Trema</taxon>
    </lineage>
</organism>